<dbReference type="Proteomes" id="UP000218231">
    <property type="component" value="Unassembled WGS sequence"/>
</dbReference>
<comment type="caution">
    <text evidence="2">The sequence shown here is derived from an EMBL/GenBank/DDBJ whole genome shotgun (WGS) entry which is preliminary data.</text>
</comment>
<evidence type="ECO:0000256" key="1">
    <source>
        <dbReference type="SAM" id="SignalP"/>
    </source>
</evidence>
<gene>
    <name evidence="2" type="ORF">WR25_16293</name>
</gene>
<reference evidence="2 3" key="1">
    <citation type="journal article" date="2017" name="Curr. Biol.">
        <title>Genome architecture and evolution of a unichromosomal asexual nematode.</title>
        <authorList>
            <person name="Fradin H."/>
            <person name="Zegar C."/>
            <person name="Gutwein M."/>
            <person name="Lucas J."/>
            <person name="Kovtun M."/>
            <person name="Corcoran D."/>
            <person name="Baugh L.R."/>
            <person name="Kiontke K."/>
            <person name="Gunsalus K."/>
            <person name="Fitch D.H."/>
            <person name="Piano F."/>
        </authorList>
    </citation>
    <scope>NUCLEOTIDE SEQUENCE [LARGE SCALE GENOMIC DNA]</scope>
    <source>
        <strain evidence="2">PF1309</strain>
    </source>
</reference>
<evidence type="ECO:0008006" key="4">
    <source>
        <dbReference type="Google" id="ProtNLM"/>
    </source>
</evidence>
<sequence>MVNYLTIALLLIVIVSGNHAQEVKRQIGRGRGNPRERQLVNRIRELQGRVREEQLGRLRTLQQNQQLLVTQARANAQTLAQQQSLNRGFGRPGFGANNFGQRPNGFGGLNQRPMGGGAFGQRPMNPALFGGQSPMGFGGMNNFG</sequence>
<proteinExistence type="predicted"/>
<feature type="chain" id="PRO_5012719748" description="SXP/RAL-2 family protein Ani s 5-like cation-binding domain-containing protein" evidence="1">
    <location>
        <begin position="21"/>
        <end position="144"/>
    </location>
</feature>
<keyword evidence="1" id="KW-0732">Signal</keyword>
<dbReference type="EMBL" id="LIAE01008526">
    <property type="protein sequence ID" value="PAV73762.1"/>
    <property type="molecule type" value="Genomic_DNA"/>
</dbReference>
<accession>A0A2A2KIS6</accession>
<organism evidence="2 3">
    <name type="scientific">Diploscapter pachys</name>
    <dbReference type="NCBI Taxonomy" id="2018661"/>
    <lineage>
        <taxon>Eukaryota</taxon>
        <taxon>Metazoa</taxon>
        <taxon>Ecdysozoa</taxon>
        <taxon>Nematoda</taxon>
        <taxon>Chromadorea</taxon>
        <taxon>Rhabditida</taxon>
        <taxon>Rhabditina</taxon>
        <taxon>Rhabditomorpha</taxon>
        <taxon>Rhabditoidea</taxon>
        <taxon>Rhabditidae</taxon>
        <taxon>Diploscapter</taxon>
    </lineage>
</organism>
<feature type="signal peptide" evidence="1">
    <location>
        <begin position="1"/>
        <end position="20"/>
    </location>
</feature>
<dbReference type="AlphaFoldDB" id="A0A2A2KIS6"/>
<protein>
    <recommendedName>
        <fullName evidence="4">SXP/RAL-2 family protein Ani s 5-like cation-binding domain-containing protein</fullName>
    </recommendedName>
</protein>
<keyword evidence="3" id="KW-1185">Reference proteome</keyword>
<evidence type="ECO:0000313" key="3">
    <source>
        <dbReference type="Proteomes" id="UP000218231"/>
    </source>
</evidence>
<name>A0A2A2KIS6_9BILA</name>
<evidence type="ECO:0000313" key="2">
    <source>
        <dbReference type="EMBL" id="PAV73762.1"/>
    </source>
</evidence>